<evidence type="ECO:0000313" key="4">
    <source>
        <dbReference type="Proteomes" id="UP001553161"/>
    </source>
</evidence>
<keyword evidence="2" id="KW-0732">Signal</keyword>
<dbReference type="RefSeq" id="WP_366194101.1">
    <property type="nucleotide sequence ID" value="NZ_JBFBVU010000023.1"/>
</dbReference>
<evidence type="ECO:0000256" key="2">
    <source>
        <dbReference type="SAM" id="SignalP"/>
    </source>
</evidence>
<proteinExistence type="predicted"/>
<reference evidence="3 4" key="1">
    <citation type="submission" date="2024-07" db="EMBL/GenBank/DDBJ databases">
        <authorList>
            <person name="Kang M."/>
        </authorList>
    </citation>
    <scope>NUCLEOTIDE SEQUENCE [LARGE SCALE GENOMIC DNA]</scope>
    <source>
        <strain evidence="3 4">DFM31</strain>
    </source>
</reference>
<dbReference type="Proteomes" id="UP001553161">
    <property type="component" value="Unassembled WGS sequence"/>
</dbReference>
<gene>
    <name evidence="3" type="ORF">AB0T83_15325</name>
</gene>
<feature type="transmembrane region" description="Helical" evidence="1">
    <location>
        <begin position="32"/>
        <end position="53"/>
    </location>
</feature>
<keyword evidence="1" id="KW-1133">Transmembrane helix</keyword>
<name>A0ABV3L987_9RHOB</name>
<keyword evidence="1" id="KW-0812">Transmembrane</keyword>
<sequence>MKRDLTVPLALAAMLLPTLAHAYIGPGAGVSAIGAALALVAAVFFAIVGFVWYPVKRMMRKRKAAAEQSSDTPPSAE</sequence>
<feature type="signal peptide" evidence="2">
    <location>
        <begin position="1"/>
        <end position="22"/>
    </location>
</feature>
<keyword evidence="1" id="KW-0472">Membrane</keyword>
<accession>A0ABV3L987</accession>
<protein>
    <submittedName>
        <fullName evidence="3">Uncharacterized protein</fullName>
    </submittedName>
</protein>
<comment type="caution">
    <text evidence="3">The sequence shown here is derived from an EMBL/GenBank/DDBJ whole genome shotgun (WGS) entry which is preliminary data.</text>
</comment>
<keyword evidence="4" id="KW-1185">Reference proteome</keyword>
<organism evidence="3 4">
    <name type="scientific">Meridianimarinicoccus marinus</name>
    <dbReference type="NCBI Taxonomy" id="3231483"/>
    <lineage>
        <taxon>Bacteria</taxon>
        <taxon>Pseudomonadati</taxon>
        <taxon>Pseudomonadota</taxon>
        <taxon>Alphaproteobacteria</taxon>
        <taxon>Rhodobacterales</taxon>
        <taxon>Paracoccaceae</taxon>
        <taxon>Meridianimarinicoccus</taxon>
    </lineage>
</organism>
<feature type="chain" id="PRO_5047222892" evidence="2">
    <location>
        <begin position="23"/>
        <end position="77"/>
    </location>
</feature>
<evidence type="ECO:0000313" key="3">
    <source>
        <dbReference type="EMBL" id="MEV8468145.1"/>
    </source>
</evidence>
<evidence type="ECO:0000256" key="1">
    <source>
        <dbReference type="SAM" id="Phobius"/>
    </source>
</evidence>
<dbReference type="EMBL" id="JBFBVU010000023">
    <property type="protein sequence ID" value="MEV8468145.1"/>
    <property type="molecule type" value="Genomic_DNA"/>
</dbReference>